<reference evidence="5" key="1">
    <citation type="submission" date="2020-10" db="EMBL/GenBank/DDBJ databases">
        <authorList>
            <person name="Gilroy R."/>
        </authorList>
    </citation>
    <scope>NUCLEOTIDE SEQUENCE</scope>
    <source>
        <strain evidence="5">ChiSjej5B23-6657</strain>
    </source>
</reference>
<evidence type="ECO:0000259" key="4">
    <source>
        <dbReference type="PROSITE" id="PS50110"/>
    </source>
</evidence>
<dbReference type="Gene3D" id="3.40.50.2300">
    <property type="match status" value="1"/>
</dbReference>
<comment type="function">
    <text evidence="2">May play the central regulatory role in sporulation. It may be an element of the effector pathway responsible for the activation of sporulation genes in response to nutritional stress. Spo0A may act in concert with spo0H (a sigma factor) to control the expression of some genes that are critical to the sporulation process.</text>
</comment>
<dbReference type="PROSITE" id="PS50110">
    <property type="entry name" value="RESPONSE_REGULATORY"/>
    <property type="match status" value="1"/>
</dbReference>
<dbReference type="SUPFAM" id="SSF52172">
    <property type="entry name" value="CheY-like"/>
    <property type="match status" value="1"/>
</dbReference>
<dbReference type="Gene3D" id="2.40.50.1020">
    <property type="entry name" value="LytTr DNA-binding domain"/>
    <property type="match status" value="1"/>
</dbReference>
<dbReference type="InterPro" id="IPR001789">
    <property type="entry name" value="Sig_transdc_resp-reg_receiver"/>
</dbReference>
<dbReference type="InterPro" id="IPR007492">
    <property type="entry name" value="LytTR_DNA-bd_dom"/>
</dbReference>
<protein>
    <recommendedName>
        <fullName evidence="1">Stage 0 sporulation protein A homolog</fullName>
    </recommendedName>
</protein>
<feature type="domain" description="Response regulatory" evidence="4">
    <location>
        <begin position="3"/>
        <end position="123"/>
    </location>
</feature>
<gene>
    <name evidence="5" type="ORF">IAA55_05210</name>
</gene>
<dbReference type="CDD" id="cd00156">
    <property type="entry name" value="REC"/>
    <property type="match status" value="1"/>
</dbReference>
<keyword evidence="3" id="KW-0597">Phosphoprotein</keyword>
<proteinExistence type="predicted"/>
<dbReference type="AlphaFoldDB" id="A0A9D1E930"/>
<organism evidence="5 6">
    <name type="scientific">Candidatus Pullilachnospira gallistercoris</name>
    <dbReference type="NCBI Taxonomy" id="2840911"/>
    <lineage>
        <taxon>Bacteria</taxon>
        <taxon>Bacillati</taxon>
        <taxon>Bacillota</taxon>
        <taxon>Clostridia</taxon>
        <taxon>Lachnospirales</taxon>
        <taxon>Lachnospiraceae</taxon>
        <taxon>Lachnospiraceae incertae sedis</taxon>
        <taxon>Candidatus Pullilachnospira</taxon>
    </lineage>
</organism>
<accession>A0A9D1E930</accession>
<evidence type="ECO:0000256" key="2">
    <source>
        <dbReference type="ARBA" id="ARBA00024867"/>
    </source>
</evidence>
<reference evidence="5" key="2">
    <citation type="journal article" date="2021" name="PeerJ">
        <title>Extensive microbial diversity within the chicken gut microbiome revealed by metagenomics and culture.</title>
        <authorList>
            <person name="Gilroy R."/>
            <person name="Ravi A."/>
            <person name="Getino M."/>
            <person name="Pursley I."/>
            <person name="Horton D.L."/>
            <person name="Alikhan N.F."/>
            <person name="Baker D."/>
            <person name="Gharbi K."/>
            <person name="Hall N."/>
            <person name="Watson M."/>
            <person name="Adriaenssens E.M."/>
            <person name="Foster-Nyarko E."/>
            <person name="Jarju S."/>
            <person name="Secka A."/>
            <person name="Antonio M."/>
            <person name="Oren A."/>
            <person name="Chaudhuri R.R."/>
            <person name="La Ragione R."/>
            <person name="Hildebrand F."/>
            <person name="Pallen M.J."/>
        </authorList>
    </citation>
    <scope>NUCLEOTIDE SEQUENCE</scope>
    <source>
        <strain evidence="5">ChiSjej5B23-6657</strain>
    </source>
</reference>
<dbReference type="GO" id="GO:0000156">
    <property type="term" value="F:phosphorelay response regulator activity"/>
    <property type="evidence" value="ECO:0007669"/>
    <property type="project" value="InterPro"/>
</dbReference>
<dbReference type="Pfam" id="PF04397">
    <property type="entry name" value="LytTR"/>
    <property type="match status" value="1"/>
</dbReference>
<dbReference type="PANTHER" id="PTHR37299:SF1">
    <property type="entry name" value="STAGE 0 SPORULATION PROTEIN A HOMOLOG"/>
    <property type="match status" value="1"/>
</dbReference>
<evidence type="ECO:0000256" key="3">
    <source>
        <dbReference type="PROSITE-ProRule" id="PRU00169"/>
    </source>
</evidence>
<comment type="caution">
    <text evidence="5">The sequence shown here is derived from an EMBL/GenBank/DDBJ whole genome shotgun (WGS) entry which is preliminary data.</text>
</comment>
<feature type="modified residue" description="4-aspartylphosphate" evidence="3">
    <location>
        <position position="60"/>
    </location>
</feature>
<evidence type="ECO:0000313" key="5">
    <source>
        <dbReference type="EMBL" id="HIR70660.1"/>
    </source>
</evidence>
<name>A0A9D1E930_9FIRM</name>
<dbReference type="EMBL" id="DVHM01000083">
    <property type="protein sequence ID" value="HIR70660.1"/>
    <property type="molecule type" value="Genomic_DNA"/>
</dbReference>
<dbReference type="InterPro" id="IPR011006">
    <property type="entry name" value="CheY-like_superfamily"/>
</dbReference>
<sequence length="240" mass="28220">MKVIGICDDEELAARRLERMIREMLGKRPELYGTEWEIRLYFSGEELLEEAGDCAVIFLDVKMPGMDGIETGRRIMIRYPSCKVILATGERDRYKEGYRIHALRFVTKPFEEAEVAEALEAAVDIPGEREITVYDSNYRYVIREREIRYVIAYSGHVKIYTEKKVFRRDEGLEEFGSALDPRLFARLDRNLIVNLMYVDASSMTDWFTVGEQVFKISRRKKSDFRQACVEFDLKYRGRME</sequence>
<evidence type="ECO:0000256" key="1">
    <source>
        <dbReference type="ARBA" id="ARBA00018672"/>
    </source>
</evidence>
<dbReference type="InterPro" id="IPR046947">
    <property type="entry name" value="LytR-like"/>
</dbReference>
<dbReference type="PANTHER" id="PTHR37299">
    <property type="entry name" value="TRANSCRIPTIONAL REGULATOR-RELATED"/>
    <property type="match status" value="1"/>
</dbReference>
<dbReference type="SMART" id="SM00850">
    <property type="entry name" value="LytTR"/>
    <property type="match status" value="1"/>
</dbReference>
<dbReference type="SMART" id="SM00448">
    <property type="entry name" value="REC"/>
    <property type="match status" value="1"/>
</dbReference>
<dbReference type="Pfam" id="PF00072">
    <property type="entry name" value="Response_reg"/>
    <property type="match status" value="1"/>
</dbReference>
<dbReference type="Proteomes" id="UP000823912">
    <property type="component" value="Unassembled WGS sequence"/>
</dbReference>
<evidence type="ECO:0000313" key="6">
    <source>
        <dbReference type="Proteomes" id="UP000823912"/>
    </source>
</evidence>
<dbReference type="GO" id="GO:0003677">
    <property type="term" value="F:DNA binding"/>
    <property type="evidence" value="ECO:0007669"/>
    <property type="project" value="InterPro"/>
</dbReference>